<gene>
    <name evidence="2" type="ORF">SETTUDRAFT_168360</name>
</gene>
<feature type="region of interest" description="Disordered" evidence="1">
    <location>
        <begin position="223"/>
        <end position="285"/>
    </location>
</feature>
<reference evidence="2 3" key="1">
    <citation type="journal article" date="2012" name="PLoS Pathog.">
        <title>Diverse lifestyles and strategies of plant pathogenesis encoded in the genomes of eighteen Dothideomycetes fungi.</title>
        <authorList>
            <person name="Ohm R.A."/>
            <person name="Feau N."/>
            <person name="Henrissat B."/>
            <person name="Schoch C.L."/>
            <person name="Horwitz B.A."/>
            <person name="Barry K.W."/>
            <person name="Condon B.J."/>
            <person name="Copeland A.C."/>
            <person name="Dhillon B."/>
            <person name="Glaser F."/>
            <person name="Hesse C.N."/>
            <person name="Kosti I."/>
            <person name="LaButti K."/>
            <person name="Lindquist E.A."/>
            <person name="Lucas S."/>
            <person name="Salamov A.A."/>
            <person name="Bradshaw R.E."/>
            <person name="Ciuffetti L."/>
            <person name="Hamelin R.C."/>
            <person name="Kema G.H.J."/>
            <person name="Lawrence C."/>
            <person name="Scott J.A."/>
            <person name="Spatafora J.W."/>
            <person name="Turgeon B.G."/>
            <person name="de Wit P.J.G.M."/>
            <person name="Zhong S."/>
            <person name="Goodwin S.B."/>
            <person name="Grigoriev I.V."/>
        </authorList>
    </citation>
    <scope>NUCLEOTIDE SEQUENCE [LARGE SCALE GENOMIC DNA]</scope>
    <source>
        <strain evidence="3">28A</strain>
    </source>
</reference>
<feature type="region of interest" description="Disordered" evidence="1">
    <location>
        <begin position="308"/>
        <end position="352"/>
    </location>
</feature>
<feature type="compositionally biased region" description="Polar residues" evidence="1">
    <location>
        <begin position="187"/>
        <end position="198"/>
    </location>
</feature>
<dbReference type="HOGENOM" id="CLU_050073_0_0_1"/>
<feature type="compositionally biased region" description="Polar residues" evidence="1">
    <location>
        <begin position="223"/>
        <end position="256"/>
    </location>
</feature>
<accession>R0KKG8</accession>
<feature type="compositionally biased region" description="Polar residues" evidence="1">
    <location>
        <begin position="265"/>
        <end position="274"/>
    </location>
</feature>
<evidence type="ECO:0000313" key="3">
    <source>
        <dbReference type="Proteomes" id="UP000016935"/>
    </source>
</evidence>
<reference evidence="2 3" key="2">
    <citation type="journal article" date="2013" name="PLoS Genet.">
        <title>Comparative genome structure, secondary metabolite, and effector coding capacity across Cochliobolus pathogens.</title>
        <authorList>
            <person name="Condon B.J."/>
            <person name="Leng Y."/>
            <person name="Wu D."/>
            <person name="Bushley K.E."/>
            <person name="Ohm R.A."/>
            <person name="Otillar R."/>
            <person name="Martin J."/>
            <person name="Schackwitz W."/>
            <person name="Grimwood J."/>
            <person name="MohdZainudin N."/>
            <person name="Xue C."/>
            <person name="Wang R."/>
            <person name="Manning V.A."/>
            <person name="Dhillon B."/>
            <person name="Tu Z.J."/>
            <person name="Steffenson B.J."/>
            <person name="Salamov A."/>
            <person name="Sun H."/>
            <person name="Lowry S."/>
            <person name="LaButti K."/>
            <person name="Han J."/>
            <person name="Copeland A."/>
            <person name="Lindquist E."/>
            <person name="Barry K."/>
            <person name="Schmutz J."/>
            <person name="Baker S.E."/>
            <person name="Ciuffetti L.M."/>
            <person name="Grigoriev I.V."/>
            <person name="Zhong S."/>
            <person name="Turgeon B.G."/>
        </authorList>
    </citation>
    <scope>NUCLEOTIDE SEQUENCE [LARGE SCALE GENOMIC DNA]</scope>
    <source>
        <strain evidence="3">28A</strain>
    </source>
</reference>
<dbReference type="EMBL" id="KB908537">
    <property type="protein sequence ID" value="EOA88477.1"/>
    <property type="molecule type" value="Genomic_DNA"/>
</dbReference>
<feature type="region of interest" description="Disordered" evidence="1">
    <location>
        <begin position="418"/>
        <end position="460"/>
    </location>
</feature>
<sequence>MPPDTQLPTIPTTVSNYKLDNLPSALKSGAPSDLFLLHLDTSSLQTERVGYMAHQSHRRSHSQTDNELWFNRPASARQHHDRDSTIGLSAYQATSHCISTRSTHTAAPSRKPAVSSSHLNKPLPPSPSSSEKKSRKSTAWRDLLRREPSRRPDSTHLQPEPYQSRERRSANLSVDTGSHHRHGYSHSMPSSPYIFSQSHPDDAAHVPRAHSSASDYLDCDATQYQPYSIPPENQASRTQNTHSVSANPQRETTPPRSRTLPDSPLSPTRENASSRPRPHTTCLSPTEPFTDMSQFHLFAEAMTGLPSDFEALSPTGPPQLQGSLFARRNGNDSIPLPVQHAHSSPSTPPSLQLQRELRDDWQNFEPPPFISSQVAPVFDVSPIIPISPLESYSPQWQPQPPTRMDSITAELELLGLNDTRGPEDELPDYQQSQAEMAEQKRKEASARARELEARWRGIQR</sequence>
<dbReference type="GeneID" id="19400514"/>
<proteinExistence type="predicted"/>
<feature type="compositionally biased region" description="Basic and acidic residues" evidence="1">
    <location>
        <begin position="437"/>
        <end position="460"/>
    </location>
</feature>
<dbReference type="AlphaFoldDB" id="R0KKG8"/>
<feature type="compositionally biased region" description="Basic and acidic residues" evidence="1">
    <location>
        <begin position="142"/>
        <end position="154"/>
    </location>
</feature>
<dbReference type="OrthoDB" id="3795041at2759"/>
<organism evidence="2 3">
    <name type="scientific">Exserohilum turcicum (strain 28A)</name>
    <name type="common">Northern leaf blight fungus</name>
    <name type="synonym">Setosphaeria turcica</name>
    <dbReference type="NCBI Taxonomy" id="671987"/>
    <lineage>
        <taxon>Eukaryota</taxon>
        <taxon>Fungi</taxon>
        <taxon>Dikarya</taxon>
        <taxon>Ascomycota</taxon>
        <taxon>Pezizomycotina</taxon>
        <taxon>Dothideomycetes</taxon>
        <taxon>Pleosporomycetidae</taxon>
        <taxon>Pleosporales</taxon>
        <taxon>Pleosporineae</taxon>
        <taxon>Pleosporaceae</taxon>
        <taxon>Exserohilum</taxon>
    </lineage>
</organism>
<dbReference type="RefSeq" id="XP_008023886.1">
    <property type="nucleotide sequence ID" value="XM_008025695.1"/>
</dbReference>
<name>R0KKG8_EXST2</name>
<feature type="region of interest" description="Disordered" evidence="1">
    <location>
        <begin position="99"/>
        <end position="210"/>
    </location>
</feature>
<keyword evidence="3" id="KW-1185">Reference proteome</keyword>
<protein>
    <submittedName>
        <fullName evidence="2">Uncharacterized protein</fullName>
    </submittedName>
</protein>
<evidence type="ECO:0000313" key="2">
    <source>
        <dbReference type="EMBL" id="EOA88477.1"/>
    </source>
</evidence>
<dbReference type="eggNOG" id="ENOG502R96D">
    <property type="taxonomic scope" value="Eukaryota"/>
</dbReference>
<evidence type="ECO:0000256" key="1">
    <source>
        <dbReference type="SAM" id="MobiDB-lite"/>
    </source>
</evidence>
<dbReference type="Proteomes" id="UP000016935">
    <property type="component" value="Unassembled WGS sequence"/>
</dbReference>